<organism evidence="1 2">
    <name type="scientific">Gigaspora rosea</name>
    <dbReference type="NCBI Taxonomy" id="44941"/>
    <lineage>
        <taxon>Eukaryota</taxon>
        <taxon>Fungi</taxon>
        <taxon>Fungi incertae sedis</taxon>
        <taxon>Mucoromycota</taxon>
        <taxon>Glomeromycotina</taxon>
        <taxon>Glomeromycetes</taxon>
        <taxon>Diversisporales</taxon>
        <taxon>Gigasporaceae</taxon>
        <taxon>Gigaspora</taxon>
    </lineage>
</organism>
<dbReference type="EMBL" id="QKWP01000792">
    <property type="protein sequence ID" value="RIB14828.1"/>
    <property type="molecule type" value="Genomic_DNA"/>
</dbReference>
<gene>
    <name evidence="1" type="ORF">C2G38_2193948</name>
</gene>
<keyword evidence="2" id="KW-1185">Reference proteome</keyword>
<comment type="caution">
    <text evidence="1">The sequence shown here is derived from an EMBL/GenBank/DDBJ whole genome shotgun (WGS) entry which is preliminary data.</text>
</comment>
<reference evidence="1 2" key="1">
    <citation type="submission" date="2018-06" db="EMBL/GenBank/DDBJ databases">
        <title>Comparative genomics reveals the genomic features of Rhizophagus irregularis, R. cerebriforme, R. diaphanum and Gigaspora rosea, and their symbiotic lifestyle signature.</title>
        <authorList>
            <person name="Morin E."/>
            <person name="San Clemente H."/>
            <person name="Chen E.C.H."/>
            <person name="De La Providencia I."/>
            <person name="Hainaut M."/>
            <person name="Kuo A."/>
            <person name="Kohler A."/>
            <person name="Murat C."/>
            <person name="Tang N."/>
            <person name="Roy S."/>
            <person name="Loubradou J."/>
            <person name="Henrissat B."/>
            <person name="Grigoriev I.V."/>
            <person name="Corradi N."/>
            <person name="Roux C."/>
            <person name="Martin F.M."/>
        </authorList>
    </citation>
    <scope>NUCLEOTIDE SEQUENCE [LARGE SCALE GENOMIC DNA]</scope>
    <source>
        <strain evidence="1 2">DAOM 194757</strain>
    </source>
</reference>
<dbReference type="AlphaFoldDB" id="A0A397UZM5"/>
<evidence type="ECO:0000313" key="2">
    <source>
        <dbReference type="Proteomes" id="UP000266673"/>
    </source>
</evidence>
<dbReference type="Proteomes" id="UP000266673">
    <property type="component" value="Unassembled WGS sequence"/>
</dbReference>
<protein>
    <submittedName>
        <fullName evidence="1">Uncharacterized protein</fullName>
    </submittedName>
</protein>
<sequence>MFDPNLPTFSSDLIYQLAQHIQQLQTSSSPNPFVPHQPLKKSFQYHNEVYCETSFPNPIIHPQSLQQQLFQDPQQYSRSQPTHRKLCFHCRRASHPILECPDIKRLGQKCNTLPKTLTSEQLEEFNEIINEIDNNKGTEEIVHSPLYIQVPPEEDQTTKLQQKSPTVTKVFNAYYIPDYPLEEIFNCAEFEPEEEKVVFELLQNLVAELDTLVQELAPKEIEPIREIKAEQDEYRQPIYNRKAPEMKTFEIIKKTAKMDHMDETFDSSLENSINVENEPPWNYQRPAKMDSKRKLDKLEKVNPKEKIVDGRTLGGSDCETLVENDNEVEEHLKEEASNYTCEELMRKVSEFKRLLEKKKNLLKSAELGNVTRKFMTGNCYLNGMNLEEQYDFESCSQNGVRIDKSEGTAFELDLKPIKSGFLDHIKSVIETKIENNNMWFKNQFDGSMVKIKESVNKSIFVAHRIDSNKEKEVEKGVGSQAKEYVTNHNL</sequence>
<proteinExistence type="predicted"/>
<evidence type="ECO:0000313" key="1">
    <source>
        <dbReference type="EMBL" id="RIB14828.1"/>
    </source>
</evidence>
<name>A0A397UZM5_9GLOM</name>
<accession>A0A397UZM5</accession>